<comment type="caution">
    <text evidence="3">The sequence shown here is derived from an EMBL/GenBank/DDBJ whole genome shotgun (WGS) entry which is preliminary data.</text>
</comment>
<feature type="domain" description="OLD protein-like TOPRIM" evidence="2">
    <location>
        <begin position="384"/>
        <end position="450"/>
    </location>
</feature>
<gene>
    <name evidence="3" type="ORF">EKL94_00825</name>
</gene>
<dbReference type="GO" id="GO:0005524">
    <property type="term" value="F:ATP binding"/>
    <property type="evidence" value="ECO:0007669"/>
    <property type="project" value="InterPro"/>
</dbReference>
<organism evidence="3 4">
    <name type="scientific">Stenotrophomonas maltophilia</name>
    <name type="common">Pseudomonas maltophilia</name>
    <name type="synonym">Xanthomonas maltophilia</name>
    <dbReference type="NCBI Taxonomy" id="40324"/>
    <lineage>
        <taxon>Bacteria</taxon>
        <taxon>Pseudomonadati</taxon>
        <taxon>Pseudomonadota</taxon>
        <taxon>Gammaproteobacteria</taxon>
        <taxon>Lysobacterales</taxon>
        <taxon>Lysobacteraceae</taxon>
        <taxon>Stenotrophomonas</taxon>
        <taxon>Stenotrophomonas maltophilia group</taxon>
    </lineage>
</organism>
<dbReference type="PANTHER" id="PTHR43581">
    <property type="entry name" value="ATP/GTP PHOSPHATASE"/>
    <property type="match status" value="1"/>
</dbReference>
<name>A0A431URM6_STEMA</name>
<evidence type="ECO:0000313" key="3">
    <source>
        <dbReference type="EMBL" id="RTQ92141.1"/>
    </source>
</evidence>
<proteinExistence type="predicted"/>
<dbReference type="RefSeq" id="WP_126927599.1">
    <property type="nucleotide sequence ID" value="NZ_RXLZ01000002.1"/>
</dbReference>
<evidence type="ECO:0000259" key="1">
    <source>
        <dbReference type="Pfam" id="PF13304"/>
    </source>
</evidence>
<dbReference type="GO" id="GO:0016887">
    <property type="term" value="F:ATP hydrolysis activity"/>
    <property type="evidence" value="ECO:0007669"/>
    <property type="project" value="InterPro"/>
</dbReference>
<keyword evidence="3" id="KW-0540">Nuclease</keyword>
<dbReference type="CDD" id="cd00267">
    <property type="entry name" value="ABC_ATPase"/>
    <property type="match status" value="1"/>
</dbReference>
<dbReference type="Pfam" id="PF20469">
    <property type="entry name" value="OLD-like_TOPRIM"/>
    <property type="match status" value="1"/>
</dbReference>
<dbReference type="AlphaFoldDB" id="A0A431URM6"/>
<dbReference type="InterPro" id="IPR051396">
    <property type="entry name" value="Bact_Antivir_Def_Nuclease"/>
</dbReference>
<accession>A0A431URM6</accession>
<dbReference type="Pfam" id="PF13304">
    <property type="entry name" value="AAA_21"/>
    <property type="match status" value="1"/>
</dbReference>
<dbReference type="Proteomes" id="UP000271705">
    <property type="component" value="Unassembled WGS sequence"/>
</dbReference>
<dbReference type="SUPFAM" id="SSF52540">
    <property type="entry name" value="P-loop containing nucleoside triphosphate hydrolases"/>
    <property type="match status" value="1"/>
</dbReference>
<dbReference type="InterPro" id="IPR027417">
    <property type="entry name" value="P-loop_NTPase"/>
</dbReference>
<dbReference type="InterPro" id="IPR003959">
    <property type="entry name" value="ATPase_AAA_core"/>
</dbReference>
<protein>
    <submittedName>
        <fullName evidence="3">OLD family endonuclease</fullName>
    </submittedName>
</protein>
<feature type="domain" description="ATPase AAA-type core" evidence="1">
    <location>
        <begin position="28"/>
        <end position="328"/>
    </location>
</feature>
<keyword evidence="3" id="KW-0255">Endonuclease</keyword>
<sequence length="589" mass="63522">MAVYISSLDVLNFRSCVSTSLQLTSFTPLVGLNNCGKSNCLTALQWLVRKAKLGVEDFHEPTLPVQVMGTLRGITEADLAVLEQKHRKKIEGHVRDGALMVRREQQVPGGDTELTVMNPDTGDWEPNPTGIDNAISALFPDPIRIGAMENAEEDASKAKTTTTIGKLLASMLAAIQEQHEEALTPHLAAILGMISAEGGDRFKELGRIDDSINRKISDLFPGIHIKLDFPVPVFNDLIKAGTVKVYEGEGRGRAFGSYGHGAQRAIQMAMVRHLADLKRGAAAAGGVTLLLVDEPELFMHPFAVEQVREALRALSEAGYQVVFSTHSAQMILAKDAKNALLMTKKHPEGTKARPRMQSVVEQLVDNPTHQLQQLFSLTNSSQILFADKVVLTEGKTELRLLPSIFQLVAGKTMGQSSLAIVAMSGVSDTRKSMEVLSALGLPACAIVDLDFAFRQATKHGFLQADDPDVAACKNVLARMAGAGLVSLDGALPCKGIQGPASKAFELLAADDEAKPHIAALIQKLRAQGLWLWGAGAIEPHLGISEKSEHAWLSLQVRLESEPLEDCCSDSDGIRSLIEWLDAPPAVQPA</sequence>
<evidence type="ECO:0000259" key="2">
    <source>
        <dbReference type="Pfam" id="PF20469"/>
    </source>
</evidence>
<keyword evidence="3" id="KW-0378">Hydrolase</keyword>
<dbReference type="Gene3D" id="3.40.50.300">
    <property type="entry name" value="P-loop containing nucleotide triphosphate hydrolases"/>
    <property type="match status" value="2"/>
</dbReference>
<dbReference type="InterPro" id="IPR034139">
    <property type="entry name" value="TOPRIM_OLD"/>
</dbReference>
<evidence type="ECO:0000313" key="4">
    <source>
        <dbReference type="Proteomes" id="UP000271705"/>
    </source>
</evidence>
<dbReference type="GO" id="GO:0004519">
    <property type="term" value="F:endonuclease activity"/>
    <property type="evidence" value="ECO:0007669"/>
    <property type="project" value="UniProtKB-KW"/>
</dbReference>
<dbReference type="PANTHER" id="PTHR43581:SF4">
    <property type="entry name" value="ATP_GTP PHOSPHATASE"/>
    <property type="match status" value="1"/>
</dbReference>
<reference evidence="3 4" key="1">
    <citation type="submission" date="2018-12" db="EMBL/GenBank/DDBJ databases">
        <authorList>
            <person name="Kartti S."/>
            <person name="Manni A."/>
            <person name="Chemao El Fihri M.W."/>
            <person name="Laamarti M."/>
            <person name="Temsamani L."/>
            <person name="El Jamali J.E."/>
            <person name="Ouadghiri M."/>
            <person name="Ibrahimi A."/>
            <person name="Filati-Maltouf A."/>
        </authorList>
    </citation>
    <scope>NUCLEOTIDE SEQUENCE [LARGE SCALE GENOMIC DNA]</scope>
    <source>
        <strain evidence="3 4">MDMC339</strain>
    </source>
</reference>
<dbReference type="EMBL" id="RXLZ01000002">
    <property type="protein sequence ID" value="RTQ92141.1"/>
    <property type="molecule type" value="Genomic_DNA"/>
</dbReference>